<dbReference type="SMART" id="SM00822">
    <property type="entry name" value="PKS_KR"/>
    <property type="match status" value="1"/>
</dbReference>
<dbReference type="Pfam" id="PF13561">
    <property type="entry name" value="adh_short_C2"/>
    <property type="match status" value="1"/>
</dbReference>
<dbReference type="PRINTS" id="PR00081">
    <property type="entry name" value="GDHRDH"/>
</dbReference>
<dbReference type="PANTHER" id="PTHR24321:SF8">
    <property type="entry name" value="ESTRADIOL 17-BETA-DEHYDROGENASE 8-RELATED"/>
    <property type="match status" value="1"/>
</dbReference>
<dbReference type="CDD" id="cd05233">
    <property type="entry name" value="SDR_c"/>
    <property type="match status" value="1"/>
</dbReference>
<organism evidence="5 6">
    <name type="scientific">Spinactinospora alkalitolerans</name>
    <dbReference type="NCBI Taxonomy" id="687207"/>
    <lineage>
        <taxon>Bacteria</taxon>
        <taxon>Bacillati</taxon>
        <taxon>Actinomycetota</taxon>
        <taxon>Actinomycetes</taxon>
        <taxon>Streptosporangiales</taxon>
        <taxon>Nocardiopsidaceae</taxon>
        <taxon>Spinactinospora</taxon>
    </lineage>
</organism>
<keyword evidence="6" id="KW-1185">Reference proteome</keyword>
<dbReference type="InterPro" id="IPR036291">
    <property type="entry name" value="NAD(P)-bd_dom_sf"/>
</dbReference>
<dbReference type="InterPro" id="IPR002347">
    <property type="entry name" value="SDR_fam"/>
</dbReference>
<keyword evidence="2" id="KW-0560">Oxidoreductase</keyword>
<evidence type="ECO:0000313" key="6">
    <source>
        <dbReference type="Proteomes" id="UP000589036"/>
    </source>
</evidence>
<accession>A0A852TW98</accession>
<reference evidence="5 6" key="1">
    <citation type="submission" date="2020-07" db="EMBL/GenBank/DDBJ databases">
        <title>Sequencing the genomes of 1000 actinobacteria strains.</title>
        <authorList>
            <person name="Klenk H.-P."/>
        </authorList>
    </citation>
    <scope>NUCLEOTIDE SEQUENCE [LARGE SCALE GENOMIC DNA]</scope>
    <source>
        <strain evidence="5 6">CXB654</strain>
    </source>
</reference>
<evidence type="ECO:0000313" key="5">
    <source>
        <dbReference type="EMBL" id="NYE48198.1"/>
    </source>
</evidence>
<dbReference type="PANTHER" id="PTHR24321">
    <property type="entry name" value="DEHYDROGENASES, SHORT CHAIN"/>
    <property type="match status" value="1"/>
</dbReference>
<dbReference type="SUPFAM" id="SSF51735">
    <property type="entry name" value="NAD(P)-binding Rossmann-fold domains"/>
    <property type="match status" value="1"/>
</dbReference>
<dbReference type="InterPro" id="IPR057326">
    <property type="entry name" value="KR_dom"/>
</dbReference>
<dbReference type="PRINTS" id="PR00080">
    <property type="entry name" value="SDRFAMILY"/>
</dbReference>
<protein>
    <submittedName>
        <fullName evidence="5">NAD(P)-dependent dehydrogenase (Short-subunit alcohol dehydrogenase family)</fullName>
    </submittedName>
</protein>
<evidence type="ECO:0000256" key="3">
    <source>
        <dbReference type="ARBA" id="ARBA00023027"/>
    </source>
</evidence>
<dbReference type="GO" id="GO:0016491">
    <property type="term" value="F:oxidoreductase activity"/>
    <property type="evidence" value="ECO:0007669"/>
    <property type="project" value="UniProtKB-KW"/>
</dbReference>
<keyword evidence="3" id="KW-0520">NAD</keyword>
<sequence length="262" mass="27129">MLTDKRVLVTGAGNGMGREIALEAARQGAAHVSVADIDRTAAADTAAAVEEAGASARAVHVDLSDSDQVRLMVEQAVEGGGGLDTLVNNAGVLDEAFCAGATLENLPESAWDRVYAINVKAVWLATKHAAPHLRASRRGPSVVNASSVSGMTGYGLPAYSSSKGAVIQLTRSSAIALSPEVRCNAYCPGSIETPMSRGHLASAEDPDARLRAMTGAHLIPRFGRVEEVAKVVCFLASDDASFVTGGIFPVDGGTTAWRGLRD</sequence>
<comment type="similarity">
    <text evidence="1">Belongs to the short-chain dehydrogenases/reductases (SDR) family.</text>
</comment>
<comment type="caution">
    <text evidence="5">The sequence shown here is derived from an EMBL/GenBank/DDBJ whole genome shotgun (WGS) entry which is preliminary data.</text>
</comment>
<dbReference type="AlphaFoldDB" id="A0A852TW98"/>
<proteinExistence type="inferred from homology"/>
<name>A0A852TW98_9ACTN</name>
<dbReference type="EMBL" id="JACCCC010000001">
    <property type="protein sequence ID" value="NYE48198.1"/>
    <property type="molecule type" value="Genomic_DNA"/>
</dbReference>
<evidence type="ECO:0000256" key="1">
    <source>
        <dbReference type="ARBA" id="ARBA00006484"/>
    </source>
</evidence>
<evidence type="ECO:0000256" key="2">
    <source>
        <dbReference type="ARBA" id="ARBA00023002"/>
    </source>
</evidence>
<dbReference type="FunFam" id="3.40.50.720:FF:000084">
    <property type="entry name" value="Short-chain dehydrogenase reductase"/>
    <property type="match status" value="1"/>
</dbReference>
<evidence type="ECO:0000259" key="4">
    <source>
        <dbReference type="SMART" id="SM00822"/>
    </source>
</evidence>
<dbReference type="Proteomes" id="UP000589036">
    <property type="component" value="Unassembled WGS sequence"/>
</dbReference>
<dbReference type="RefSeq" id="WP_179644024.1">
    <property type="nucleotide sequence ID" value="NZ_BAAAYY010000016.1"/>
</dbReference>
<feature type="domain" description="Ketoreductase" evidence="4">
    <location>
        <begin position="5"/>
        <end position="189"/>
    </location>
</feature>
<gene>
    <name evidence="5" type="ORF">HDA32_003318</name>
</gene>
<dbReference type="Gene3D" id="3.40.50.720">
    <property type="entry name" value="NAD(P)-binding Rossmann-like Domain"/>
    <property type="match status" value="1"/>
</dbReference>